<dbReference type="GO" id="GO:0006139">
    <property type="term" value="P:nucleobase-containing compound metabolic process"/>
    <property type="evidence" value="ECO:0007669"/>
    <property type="project" value="InterPro"/>
</dbReference>
<name>A0A0X8VAY0_ANAPI</name>
<protein>
    <submittedName>
        <fullName evidence="2">30S ribosomal protein S1</fullName>
    </submittedName>
</protein>
<dbReference type="Proteomes" id="UP000184204">
    <property type="component" value="Unassembled WGS sequence"/>
</dbReference>
<dbReference type="GO" id="GO:0005840">
    <property type="term" value="C:ribosome"/>
    <property type="evidence" value="ECO:0007669"/>
    <property type="project" value="UniProtKB-KW"/>
</dbReference>
<dbReference type="InterPro" id="IPR006641">
    <property type="entry name" value="YqgF/RNaseH-like_dom"/>
</dbReference>
<dbReference type="InterPro" id="IPR050437">
    <property type="entry name" value="Ribos_protein_bS1-like"/>
</dbReference>
<evidence type="ECO:0000313" key="2">
    <source>
        <dbReference type="EMBL" id="AMJ39676.1"/>
    </source>
</evidence>
<dbReference type="Pfam" id="PF17674">
    <property type="entry name" value="HHH_9"/>
    <property type="match status" value="1"/>
</dbReference>
<evidence type="ECO:0000313" key="3">
    <source>
        <dbReference type="EMBL" id="SHE30506.1"/>
    </source>
</evidence>
<dbReference type="InterPro" id="IPR012337">
    <property type="entry name" value="RNaseH-like_sf"/>
</dbReference>
<reference evidence="5" key="3">
    <citation type="submission" date="2016-11" db="EMBL/GenBank/DDBJ databases">
        <authorList>
            <person name="Jaros S."/>
            <person name="Januszkiewicz K."/>
            <person name="Wedrychowicz H."/>
        </authorList>
    </citation>
    <scope>NUCLEOTIDE SEQUENCE [LARGE SCALE GENOMIC DNA]</scope>
    <source>
        <strain evidence="5">DSM 1682</strain>
    </source>
</reference>
<gene>
    <name evidence="2" type="primary">rpsA</name>
    <name evidence="2" type="ORF">CPRO_00520</name>
    <name evidence="3" type="ORF">SAMN02745151_00307</name>
</gene>
<dbReference type="Pfam" id="PF16921">
    <property type="entry name" value="Tex_YqgF"/>
    <property type="match status" value="1"/>
</dbReference>
<dbReference type="FunFam" id="1.10.10.650:FF:000001">
    <property type="entry name" value="S1 RNA-binding domain 1"/>
    <property type="match status" value="1"/>
</dbReference>
<sequence>MDILKRLQEELNIKTFQVENTVALLDEGNTVPFIARYRKEMTGSLDDQIIRQLAERLTALRNLEEKREQVRSSIEEQGMLTEELARKLAEAMTQTEIDDIYRPYRPKRRTRASIAKEKGLAPLAEMIWGQVLLTPLAEYAAAFVDEEKGVSSVEEAIEGAKDILAEQLSDDAGIRQLLREEWLKNGLLLSQKAKDEPSVYEMYYDYSEPLKTIASHRILAINRGEKEGFLSVKIQGEDERLFEKIGRVVIKKNSHTAEILQAVIEDSYKRLIAPSLERELRNDFTEKAEESALGVFRENLKQLLLQPPIAGKVVLALDPAFRTGCKLAVIDETGKPLETAVIYPTPPQNKKEEAEKTLKRLIEAYAVSLISIGNGTASRESEQFVAEALKGLDRKVQYIIANEAGASVYSASKLGAEEFPQYDVSLRSAVSIGRRIQDPLAELVKIDPKSIGVGQYQHDMNQKRLGETLGGVVEDCVNSVGVDLNTASPSLLSYVAGINSTVAKNILLYREENGKFKTRKELLKVPKLGPKAFLQCAGFLRIPESTMALDHTGVHPESYGAAEKLLNACGFTLGDVAKKQVSGLSKKIASPEKMAETLGIGVPTLEDIIKELEKPGRDPREDAPAPILRSDVLSMEDLQEGMILTGTVRNVIDFGVFVDIGVHQDGLVHISQICNRFIKHPLEAVKLGDTVKVKVLSVDMEKKRISLTMKNVE</sequence>
<dbReference type="SUPFAM" id="SSF50249">
    <property type="entry name" value="Nucleic acid-binding proteins"/>
    <property type="match status" value="1"/>
</dbReference>
<dbReference type="AlphaFoldDB" id="A0A0X8VAY0"/>
<dbReference type="Proteomes" id="UP000068026">
    <property type="component" value="Chromosome"/>
</dbReference>
<feature type="domain" description="S1 motif" evidence="1">
    <location>
        <begin position="641"/>
        <end position="710"/>
    </location>
</feature>
<dbReference type="Gene3D" id="2.40.50.140">
    <property type="entry name" value="Nucleic acid-binding proteins"/>
    <property type="match status" value="1"/>
</dbReference>
<dbReference type="PROSITE" id="PS50126">
    <property type="entry name" value="S1"/>
    <property type="match status" value="1"/>
</dbReference>
<dbReference type="InterPro" id="IPR018974">
    <property type="entry name" value="Tex-like_N"/>
</dbReference>
<dbReference type="Gene3D" id="1.10.150.310">
    <property type="entry name" value="Tex RuvX-like domain-like"/>
    <property type="match status" value="1"/>
</dbReference>
<dbReference type="Gene3D" id="1.10.10.650">
    <property type="entry name" value="RuvA domain 2-like"/>
    <property type="match status" value="1"/>
</dbReference>
<dbReference type="InterPro" id="IPR044146">
    <property type="entry name" value="S1_Tex"/>
</dbReference>
<dbReference type="Pfam" id="PF00575">
    <property type="entry name" value="S1"/>
    <property type="match status" value="1"/>
</dbReference>
<dbReference type="InterPro" id="IPR041692">
    <property type="entry name" value="HHH_9"/>
</dbReference>
<dbReference type="Gene3D" id="1.10.3500.10">
    <property type="entry name" value="Tex N-terminal region-like"/>
    <property type="match status" value="1"/>
</dbReference>
<dbReference type="InterPro" id="IPR012340">
    <property type="entry name" value="NA-bd_OB-fold"/>
</dbReference>
<proteinExistence type="predicted"/>
<evidence type="ECO:0000313" key="5">
    <source>
        <dbReference type="Proteomes" id="UP000184204"/>
    </source>
</evidence>
<dbReference type="InterPro" id="IPR023323">
    <property type="entry name" value="Tex-like_dom_sf"/>
</dbReference>
<dbReference type="KEGG" id="cpro:CPRO_00520"/>
<dbReference type="GO" id="GO:0003729">
    <property type="term" value="F:mRNA binding"/>
    <property type="evidence" value="ECO:0007669"/>
    <property type="project" value="UniProtKB-ARBA"/>
</dbReference>
<dbReference type="FunFam" id="2.40.50.140:FF:000051">
    <property type="entry name" value="RNA-binding transcriptional accessory protein"/>
    <property type="match status" value="1"/>
</dbReference>
<reference evidence="4" key="2">
    <citation type="submission" date="2016-01" db="EMBL/GenBank/DDBJ databases">
        <authorList>
            <person name="Poehlein A."/>
            <person name="Schlien K."/>
            <person name="Gottschalk G."/>
            <person name="Buckel W."/>
            <person name="Daniel R."/>
        </authorList>
    </citation>
    <scope>NUCLEOTIDE SEQUENCE [LARGE SCALE GENOMIC DNA]</scope>
    <source>
        <strain evidence="4">X2</strain>
    </source>
</reference>
<dbReference type="PANTHER" id="PTHR10724">
    <property type="entry name" value="30S RIBOSOMAL PROTEIN S1"/>
    <property type="match status" value="1"/>
</dbReference>
<evidence type="ECO:0000313" key="4">
    <source>
        <dbReference type="Proteomes" id="UP000068026"/>
    </source>
</evidence>
<reference evidence="3" key="4">
    <citation type="submission" date="2016-11" db="EMBL/GenBank/DDBJ databases">
        <authorList>
            <person name="Varghese N."/>
            <person name="Submissions S."/>
        </authorList>
    </citation>
    <scope>NUCLEOTIDE SEQUENCE</scope>
    <source>
        <strain evidence="3">DSM 1682</strain>
    </source>
</reference>
<dbReference type="RefSeq" id="WP_066046567.1">
    <property type="nucleotide sequence ID" value="NZ_CP014223.1"/>
</dbReference>
<dbReference type="Pfam" id="PF09371">
    <property type="entry name" value="Tex_N"/>
    <property type="match status" value="1"/>
</dbReference>
<keyword evidence="4" id="KW-1185">Reference proteome</keyword>
<organism evidence="3 5">
    <name type="scientific">Anaerotignum propionicum DSM 1682</name>
    <dbReference type="NCBI Taxonomy" id="991789"/>
    <lineage>
        <taxon>Bacteria</taxon>
        <taxon>Bacillati</taxon>
        <taxon>Bacillota</taxon>
        <taxon>Clostridia</taxon>
        <taxon>Lachnospirales</taxon>
        <taxon>Anaerotignaceae</taxon>
        <taxon>Anaerotignum</taxon>
    </lineage>
</organism>
<dbReference type="CDD" id="cd05685">
    <property type="entry name" value="S1_Tex"/>
    <property type="match status" value="1"/>
</dbReference>
<dbReference type="PANTHER" id="PTHR10724:SF10">
    <property type="entry name" value="S1 RNA-BINDING DOMAIN-CONTAINING PROTEIN 1"/>
    <property type="match status" value="1"/>
</dbReference>
<evidence type="ECO:0000259" key="1">
    <source>
        <dbReference type="PROSITE" id="PS50126"/>
    </source>
</evidence>
<dbReference type="Pfam" id="PF22706">
    <property type="entry name" value="Tex_central_region"/>
    <property type="match status" value="1"/>
</dbReference>
<dbReference type="SUPFAM" id="SSF53098">
    <property type="entry name" value="Ribonuclease H-like"/>
    <property type="match status" value="1"/>
</dbReference>
<accession>A0A0X8VAY0</accession>
<dbReference type="EMBL" id="FQUA01000001">
    <property type="protein sequence ID" value="SHE30506.1"/>
    <property type="molecule type" value="Genomic_DNA"/>
</dbReference>
<reference evidence="2 4" key="1">
    <citation type="journal article" date="2016" name="Genome Announc.">
        <title>Complete Genome Sequence of the Amino Acid-Fermenting Clostridium propionicum X2 (DSM 1682).</title>
        <authorList>
            <person name="Poehlein A."/>
            <person name="Schlien K."/>
            <person name="Chowdhury N.P."/>
            <person name="Gottschalk G."/>
            <person name="Buckel W."/>
            <person name="Daniel R."/>
        </authorList>
    </citation>
    <scope>NUCLEOTIDE SEQUENCE [LARGE SCALE GENOMIC DNA]</scope>
    <source>
        <strain evidence="2 4">X2</strain>
    </source>
</reference>
<dbReference type="SMART" id="SM00732">
    <property type="entry name" value="YqgFc"/>
    <property type="match status" value="1"/>
</dbReference>
<dbReference type="GO" id="GO:0003735">
    <property type="term" value="F:structural constituent of ribosome"/>
    <property type="evidence" value="ECO:0007669"/>
    <property type="project" value="TreeGrafter"/>
</dbReference>
<dbReference type="FunFam" id="3.30.420.140:FF:000001">
    <property type="entry name" value="RNA-binding transcriptional accessory protein"/>
    <property type="match status" value="1"/>
</dbReference>
<dbReference type="SUPFAM" id="SSF47781">
    <property type="entry name" value="RuvA domain 2-like"/>
    <property type="match status" value="2"/>
</dbReference>
<dbReference type="EMBL" id="CP014223">
    <property type="protein sequence ID" value="AMJ39676.1"/>
    <property type="molecule type" value="Genomic_DNA"/>
</dbReference>
<dbReference type="SUPFAM" id="SSF158832">
    <property type="entry name" value="Tex N-terminal region-like"/>
    <property type="match status" value="1"/>
</dbReference>
<dbReference type="InterPro" id="IPR023319">
    <property type="entry name" value="Tex-like_HTH_dom_sf"/>
</dbReference>
<dbReference type="InterPro" id="IPR032639">
    <property type="entry name" value="Tex_YqgF"/>
</dbReference>
<dbReference type="Pfam" id="PF12836">
    <property type="entry name" value="HHH_3"/>
    <property type="match status" value="1"/>
</dbReference>
<keyword evidence="2" id="KW-0687">Ribonucleoprotein</keyword>
<dbReference type="OrthoDB" id="9804714at2"/>
<dbReference type="Gene3D" id="3.30.420.140">
    <property type="entry name" value="YqgF/RNase H-like domain"/>
    <property type="match status" value="1"/>
</dbReference>
<dbReference type="InterPro" id="IPR003029">
    <property type="entry name" value="S1_domain"/>
</dbReference>
<dbReference type="InterPro" id="IPR010994">
    <property type="entry name" value="RuvA_2-like"/>
</dbReference>
<dbReference type="GO" id="GO:0006412">
    <property type="term" value="P:translation"/>
    <property type="evidence" value="ECO:0007669"/>
    <property type="project" value="TreeGrafter"/>
</dbReference>
<dbReference type="SMART" id="SM00316">
    <property type="entry name" value="S1"/>
    <property type="match status" value="1"/>
</dbReference>
<dbReference type="GO" id="GO:0005737">
    <property type="term" value="C:cytoplasm"/>
    <property type="evidence" value="ECO:0007669"/>
    <property type="project" value="UniProtKB-ARBA"/>
</dbReference>
<dbReference type="InterPro" id="IPR037027">
    <property type="entry name" value="YqgF/RNaseH-like_dom_sf"/>
</dbReference>
<dbReference type="InterPro" id="IPR055179">
    <property type="entry name" value="Tex-like_central_region"/>
</dbReference>
<keyword evidence="2" id="KW-0689">Ribosomal protein</keyword>
<dbReference type="FunFam" id="1.10.150.310:FF:000001">
    <property type="entry name" value="RNA-binding transcriptional accessory protein"/>
    <property type="match status" value="1"/>
</dbReference>